<evidence type="ECO:0000313" key="7">
    <source>
        <dbReference type="EMBL" id="CAL5002012.1"/>
    </source>
</evidence>
<organism evidence="7 8">
    <name type="scientific">Urochloa decumbens</name>
    <dbReference type="NCBI Taxonomy" id="240449"/>
    <lineage>
        <taxon>Eukaryota</taxon>
        <taxon>Viridiplantae</taxon>
        <taxon>Streptophyta</taxon>
        <taxon>Embryophyta</taxon>
        <taxon>Tracheophyta</taxon>
        <taxon>Spermatophyta</taxon>
        <taxon>Magnoliopsida</taxon>
        <taxon>Liliopsida</taxon>
        <taxon>Poales</taxon>
        <taxon>Poaceae</taxon>
        <taxon>PACMAD clade</taxon>
        <taxon>Panicoideae</taxon>
        <taxon>Panicodae</taxon>
        <taxon>Paniceae</taxon>
        <taxon>Melinidinae</taxon>
        <taxon>Urochloa</taxon>
    </lineage>
</organism>
<protein>
    <recommendedName>
        <fullName evidence="4">Protein TIFY</fullName>
    </recommendedName>
    <alternativeName>
        <fullName evidence="4">Jasmonate ZIM domain-containing protein</fullName>
    </alternativeName>
</protein>
<dbReference type="PROSITE" id="PS51320">
    <property type="entry name" value="TIFY"/>
    <property type="match status" value="1"/>
</dbReference>
<evidence type="ECO:0000256" key="2">
    <source>
        <dbReference type="ARBA" id="ARBA00022819"/>
    </source>
</evidence>
<sequence length="425" mass="45051">MERDFLGAIGRAGKAGEAVKIESRTDQDTPPPATQWQFPAKSGAAPAFMSFRTARAEEGAKEFSISGFRPAAAANGDAFDGIKKQASLPVMPQQRQFGLNSQMTAQQYPAAPRVQGMDYSAAAAHHLLPGGSRMVQPVSVRHPAPFNQANPMMLRSQSFHSGTGMPFKNQQPFTMSNGFGGSTVGVYGSRNPRSQTSTQLTIFYNGSVNVFDNVPVEKAKEIMMLASRASIPSPPSASHKPNSPISAPAKVNVPEVLPARQMVVQKPEPLVPHLSSTSSPNPIVPQVVSLSRSTSNCTTESTGPKPAVQMPVTAPTSQASSSQPMPLATTGAATAVPRAVPQARKASLARFLEKRKERVTNVEPYPTSKSPLQSSNTIGSPSAPTKSSSTDFAPTSSNSKEPLHFGQPRNISFSSEACPSTKLQI</sequence>
<dbReference type="PANTHER" id="PTHR33077:SF90">
    <property type="entry name" value="PROTEIN TIFY 7"/>
    <property type="match status" value="1"/>
</dbReference>
<feature type="compositionally biased region" description="Polar residues" evidence="5">
    <location>
        <begin position="367"/>
        <end position="400"/>
    </location>
</feature>
<dbReference type="Pfam" id="PF06200">
    <property type="entry name" value="tify"/>
    <property type="match status" value="1"/>
</dbReference>
<feature type="compositionally biased region" description="Polar residues" evidence="5">
    <location>
        <begin position="409"/>
        <end position="425"/>
    </location>
</feature>
<name>A0ABC9BJC9_9POAL</name>
<feature type="region of interest" description="Disordered" evidence="5">
    <location>
        <begin position="359"/>
        <end position="425"/>
    </location>
</feature>
<dbReference type="PANTHER" id="PTHR33077">
    <property type="entry name" value="PROTEIN TIFY 4A-RELATED-RELATED"/>
    <property type="match status" value="1"/>
</dbReference>
<keyword evidence="8" id="KW-1185">Reference proteome</keyword>
<feature type="compositionally biased region" description="Polar residues" evidence="5">
    <location>
        <begin position="314"/>
        <end position="324"/>
    </location>
</feature>
<comment type="domain">
    <text evidence="4">The jas domain is required for interaction with COI1.</text>
</comment>
<dbReference type="InterPro" id="IPR010399">
    <property type="entry name" value="Tify_dom"/>
</dbReference>
<dbReference type="GO" id="GO:2000022">
    <property type="term" value="P:regulation of jasmonic acid mediated signaling pathway"/>
    <property type="evidence" value="ECO:0007669"/>
    <property type="project" value="UniProtKB-UniRule"/>
</dbReference>
<evidence type="ECO:0000313" key="8">
    <source>
        <dbReference type="Proteomes" id="UP001497457"/>
    </source>
</evidence>
<comment type="subcellular location">
    <subcellularLocation>
        <location evidence="4">Nucleus</location>
    </subcellularLocation>
</comment>
<dbReference type="GO" id="GO:0005634">
    <property type="term" value="C:nucleus"/>
    <property type="evidence" value="ECO:0007669"/>
    <property type="project" value="UniProtKB-SubCell"/>
</dbReference>
<evidence type="ECO:0000256" key="1">
    <source>
        <dbReference type="ARBA" id="ARBA00008614"/>
    </source>
</evidence>
<feature type="region of interest" description="Disordered" evidence="5">
    <location>
        <begin position="230"/>
        <end position="249"/>
    </location>
</feature>
<evidence type="ECO:0000256" key="3">
    <source>
        <dbReference type="ARBA" id="ARBA00022843"/>
    </source>
</evidence>
<accession>A0ABC9BJC9</accession>
<reference evidence="7" key="1">
    <citation type="submission" date="2024-10" db="EMBL/GenBank/DDBJ databases">
        <authorList>
            <person name="Ryan C."/>
        </authorList>
    </citation>
    <scope>NUCLEOTIDE SEQUENCE [LARGE SCALE GENOMIC DNA]</scope>
</reference>
<keyword evidence="3" id="KW-0832">Ubl conjugation</keyword>
<dbReference type="Pfam" id="PF09425">
    <property type="entry name" value="Jas_motif"/>
    <property type="match status" value="1"/>
</dbReference>
<evidence type="ECO:0000256" key="5">
    <source>
        <dbReference type="SAM" id="MobiDB-lite"/>
    </source>
</evidence>
<dbReference type="EMBL" id="OZ075136">
    <property type="protein sequence ID" value="CAL5002012.1"/>
    <property type="molecule type" value="Genomic_DNA"/>
</dbReference>
<dbReference type="InterPro" id="IPR040390">
    <property type="entry name" value="TIFY/JAZ"/>
</dbReference>
<keyword evidence="2 4" id="KW-1184">Jasmonic acid signaling pathway</keyword>
<dbReference type="SMART" id="SM00979">
    <property type="entry name" value="TIFY"/>
    <property type="match status" value="1"/>
</dbReference>
<dbReference type="InterPro" id="IPR018467">
    <property type="entry name" value="CCT_CS"/>
</dbReference>
<dbReference type="GO" id="GO:0009611">
    <property type="term" value="P:response to wounding"/>
    <property type="evidence" value="ECO:0007669"/>
    <property type="project" value="UniProtKB-UniRule"/>
</dbReference>
<evidence type="ECO:0000259" key="6">
    <source>
        <dbReference type="PROSITE" id="PS51320"/>
    </source>
</evidence>
<dbReference type="Proteomes" id="UP001497457">
    <property type="component" value="Chromosome 26rd"/>
</dbReference>
<feature type="compositionally biased region" description="Polar residues" evidence="5">
    <location>
        <begin position="288"/>
        <end position="302"/>
    </location>
</feature>
<proteinExistence type="inferred from homology"/>
<gene>
    <name evidence="7" type="ORF">URODEC1_LOCUS65739</name>
</gene>
<feature type="region of interest" description="Disordered" evidence="5">
    <location>
        <begin position="270"/>
        <end position="341"/>
    </location>
</feature>
<feature type="compositionally biased region" description="Basic and acidic residues" evidence="5">
    <location>
        <begin position="17"/>
        <end position="27"/>
    </location>
</feature>
<feature type="region of interest" description="Disordered" evidence="5">
    <location>
        <begin position="1"/>
        <end position="40"/>
    </location>
</feature>
<dbReference type="GO" id="GO:0031347">
    <property type="term" value="P:regulation of defense response"/>
    <property type="evidence" value="ECO:0007669"/>
    <property type="project" value="UniProtKB-UniRule"/>
</dbReference>
<comment type="similarity">
    <text evidence="1 4">Belongs to the TIFY/JAZ family.</text>
</comment>
<feature type="domain" description="Tify" evidence="6">
    <location>
        <begin position="193"/>
        <end position="228"/>
    </location>
</feature>
<evidence type="ECO:0000256" key="4">
    <source>
        <dbReference type="RuleBase" id="RU369065"/>
    </source>
</evidence>
<comment type="function">
    <text evidence="4">Repressor of jasmonate responses.</text>
</comment>
<keyword evidence="4" id="KW-0539">Nucleus</keyword>
<dbReference type="AlphaFoldDB" id="A0ABC9BJC9"/>